<comment type="similarity">
    <text evidence="1">Belongs to the 'phage' integrase family.</text>
</comment>
<dbReference type="RefSeq" id="WP_320229569.1">
    <property type="nucleotide sequence ID" value="NZ_JAVIJC010000046.1"/>
</dbReference>
<evidence type="ECO:0000259" key="5">
    <source>
        <dbReference type="PROSITE" id="PS51898"/>
    </source>
</evidence>
<dbReference type="Proteomes" id="UP001271249">
    <property type="component" value="Unassembled WGS sequence"/>
</dbReference>
<dbReference type="InterPro" id="IPR013762">
    <property type="entry name" value="Integrase-like_cat_sf"/>
</dbReference>
<evidence type="ECO:0000256" key="2">
    <source>
        <dbReference type="ARBA" id="ARBA00022908"/>
    </source>
</evidence>
<dbReference type="InterPro" id="IPR011010">
    <property type="entry name" value="DNA_brk_join_enz"/>
</dbReference>
<dbReference type="CDD" id="cd00796">
    <property type="entry name" value="INT_Rci_Hp1_C"/>
    <property type="match status" value="1"/>
</dbReference>
<evidence type="ECO:0000256" key="1">
    <source>
        <dbReference type="ARBA" id="ARBA00008857"/>
    </source>
</evidence>
<keyword evidence="7" id="KW-1185">Reference proteome</keyword>
<dbReference type="PANTHER" id="PTHR30629">
    <property type="entry name" value="PROPHAGE INTEGRASE"/>
    <property type="match status" value="1"/>
</dbReference>
<keyword evidence="2" id="KW-0229">DNA integration</keyword>
<accession>A0ABU4ZAB4</accession>
<comment type="caution">
    <text evidence="6">The sequence shown here is derived from an EMBL/GenBank/DDBJ whole genome shotgun (WGS) entry which is preliminary data.</text>
</comment>
<keyword evidence="3" id="KW-0238">DNA-binding</keyword>
<dbReference type="InterPro" id="IPR053876">
    <property type="entry name" value="Phage_int_M"/>
</dbReference>
<dbReference type="InterPro" id="IPR025166">
    <property type="entry name" value="Integrase_DNA_bind_dom"/>
</dbReference>
<dbReference type="PANTHER" id="PTHR30629:SF2">
    <property type="entry name" value="PROPHAGE INTEGRASE INTS-RELATED"/>
    <property type="match status" value="1"/>
</dbReference>
<sequence>MPILKLTKRNVEAIEKPCGAAPVFYWDEDLKGFGLRLMPSGVATWIVEYRPGAGGRGVAKKRVKIGRLDKLEPDKAREAAKKILAGVELGADPAKTKAEERGTLVFSQLAATYVEEHMKMHRKSATADYYTYVIEKHLNQHIGSKRANTITHDDVGTMHRAIGKAGGKYIANRALAVASAVFNWAKMDNPAKGVRKFKEDGRERFLTSEELQRLGDAMREAETIGLPYDVDEDRPNAKHARKRENRRIVYGPHAVGAIRLLMLTGCRLREILNLRWNEVDLGRGMLFLPDSKTGKKPVMLPTAAQELLRSLPRIGNIVIAGRDAGTDDEAPRHDIKKPWAAILKRAGLSGIRIHDLRHTFGSVGAGSGLGLPVIGNLLGHKNQKTTERYAHVANDAAKRAADMIGEKISAALGTK</sequence>
<dbReference type="Gene3D" id="3.30.160.390">
    <property type="entry name" value="Integrase, DNA-binding domain"/>
    <property type="match status" value="1"/>
</dbReference>
<dbReference type="InterPro" id="IPR010998">
    <property type="entry name" value="Integrase_recombinase_N"/>
</dbReference>
<dbReference type="Gene3D" id="1.10.443.10">
    <property type="entry name" value="Intergrase catalytic core"/>
    <property type="match status" value="1"/>
</dbReference>
<dbReference type="PROSITE" id="PS51898">
    <property type="entry name" value="TYR_RECOMBINASE"/>
    <property type="match status" value="1"/>
</dbReference>
<feature type="domain" description="Tyr recombinase" evidence="5">
    <location>
        <begin position="201"/>
        <end position="402"/>
    </location>
</feature>
<reference evidence="6 7" key="1">
    <citation type="submission" date="2023-08" db="EMBL/GenBank/DDBJ databases">
        <title>Implementing the SeqCode for naming new Mesorhizobium species isolated from Vachellia karroo root nodules.</title>
        <authorList>
            <person name="Van Lill M."/>
        </authorList>
    </citation>
    <scope>NUCLEOTIDE SEQUENCE [LARGE SCALE GENOMIC DNA]</scope>
    <source>
        <strain evidence="6 7">VK22B</strain>
    </source>
</reference>
<dbReference type="InterPro" id="IPR050808">
    <property type="entry name" value="Phage_Integrase"/>
</dbReference>
<name>A0ABU4ZAB4_9HYPH</name>
<evidence type="ECO:0000313" key="6">
    <source>
        <dbReference type="EMBL" id="MDX8495861.1"/>
    </source>
</evidence>
<dbReference type="SUPFAM" id="SSF56349">
    <property type="entry name" value="DNA breaking-rejoining enzymes"/>
    <property type="match status" value="1"/>
</dbReference>
<keyword evidence="4" id="KW-0233">DNA recombination</keyword>
<dbReference type="InterPro" id="IPR002104">
    <property type="entry name" value="Integrase_catalytic"/>
</dbReference>
<dbReference type="InterPro" id="IPR038488">
    <property type="entry name" value="Integrase_DNA-bd_sf"/>
</dbReference>
<evidence type="ECO:0000256" key="3">
    <source>
        <dbReference type="ARBA" id="ARBA00023125"/>
    </source>
</evidence>
<proteinExistence type="inferred from homology"/>
<dbReference type="Pfam" id="PF22022">
    <property type="entry name" value="Phage_int_M"/>
    <property type="match status" value="1"/>
</dbReference>
<evidence type="ECO:0000313" key="7">
    <source>
        <dbReference type="Proteomes" id="UP001271249"/>
    </source>
</evidence>
<dbReference type="EMBL" id="JAVIJC010000046">
    <property type="protein sequence ID" value="MDX8495861.1"/>
    <property type="molecule type" value="Genomic_DNA"/>
</dbReference>
<dbReference type="Gene3D" id="1.10.150.130">
    <property type="match status" value="1"/>
</dbReference>
<dbReference type="Pfam" id="PF00589">
    <property type="entry name" value="Phage_integrase"/>
    <property type="match status" value="1"/>
</dbReference>
<dbReference type="Pfam" id="PF13356">
    <property type="entry name" value="Arm-DNA-bind_3"/>
    <property type="match status" value="1"/>
</dbReference>
<organism evidence="6 7">
    <name type="scientific">Mesorhizobium captivum</name>
    <dbReference type="NCBI Taxonomy" id="3072319"/>
    <lineage>
        <taxon>Bacteria</taxon>
        <taxon>Pseudomonadati</taxon>
        <taxon>Pseudomonadota</taxon>
        <taxon>Alphaproteobacteria</taxon>
        <taxon>Hyphomicrobiales</taxon>
        <taxon>Phyllobacteriaceae</taxon>
        <taxon>Mesorhizobium</taxon>
    </lineage>
</organism>
<gene>
    <name evidence="6" type="ORF">RFN29_30400</name>
</gene>
<protein>
    <submittedName>
        <fullName evidence="6">Site-specific integrase</fullName>
    </submittedName>
</protein>
<evidence type="ECO:0000256" key="4">
    <source>
        <dbReference type="ARBA" id="ARBA00023172"/>
    </source>
</evidence>